<sequence>MSDRVFERIDPALGELAVRPVGDGDADLLARWFRHPKSRFWMAQDATPESVRAEFRAAAADPYIDAYMGLHRGAPRFLIEVYDPEHSELAGRFEHEVGDIGMHVLNAPTDTPVHGFTRAVMRFTMDYLFEERGATRVVVEPDVENTPIHKLNSWAGFTADRTVPLTGKEALLSFCTREAYASSAAKGAAQ</sequence>
<organism evidence="6 7">
    <name type="scientific">Salininema proteolyticum</name>
    <dbReference type="NCBI Taxonomy" id="1607685"/>
    <lineage>
        <taxon>Bacteria</taxon>
        <taxon>Bacillati</taxon>
        <taxon>Actinomycetota</taxon>
        <taxon>Actinomycetes</taxon>
        <taxon>Glycomycetales</taxon>
        <taxon>Glycomycetaceae</taxon>
        <taxon>Salininema</taxon>
    </lineage>
</organism>
<evidence type="ECO:0000313" key="7">
    <source>
        <dbReference type="Proteomes" id="UP001595823"/>
    </source>
</evidence>
<dbReference type="Proteomes" id="UP001595823">
    <property type="component" value="Unassembled WGS sequence"/>
</dbReference>
<dbReference type="EMBL" id="JBHSDK010000058">
    <property type="protein sequence ID" value="MFC4337729.1"/>
    <property type="molecule type" value="Genomic_DNA"/>
</dbReference>
<dbReference type="PANTHER" id="PTHR31438:SF1">
    <property type="entry name" value="LYSINE N-ACYLTRANSFERASE C17G9.06C-RELATED"/>
    <property type="match status" value="1"/>
</dbReference>
<gene>
    <name evidence="6" type="ORF">ACFPET_21270</name>
</gene>
<comment type="pathway">
    <text evidence="2">Siderophore biosynthesis; mycobactin biosynthesis.</text>
</comment>
<proteinExistence type="predicted"/>
<accession>A0ABV8U4L3</accession>
<dbReference type="PANTHER" id="PTHR31438">
    <property type="entry name" value="LYSINE N-ACYLTRANSFERASE C17G9.06C-RELATED"/>
    <property type="match status" value="1"/>
</dbReference>
<keyword evidence="6" id="KW-0808">Transferase</keyword>
<dbReference type="InterPro" id="IPR019432">
    <property type="entry name" value="Acyltransferase_MbtK/IucB-like"/>
</dbReference>
<feature type="domain" description="Acyltransferase MbtK/IucB-like conserved" evidence="5">
    <location>
        <begin position="16"/>
        <end position="65"/>
    </location>
</feature>
<name>A0ABV8U4L3_9ACTN</name>
<evidence type="ECO:0000256" key="2">
    <source>
        <dbReference type="ARBA" id="ARBA00005102"/>
    </source>
</evidence>
<dbReference type="Gene3D" id="3.40.630.30">
    <property type="match status" value="1"/>
</dbReference>
<dbReference type="SMART" id="SM01006">
    <property type="entry name" value="AlcB"/>
    <property type="match status" value="1"/>
</dbReference>
<comment type="function">
    <text evidence="1">Acyltransferase required for the direct transfer of medium- to long-chain fatty acyl moieties from a carrier protein (MbtL) on to the epsilon-amino group of lysine residue in the mycobactin core.</text>
</comment>
<evidence type="ECO:0000259" key="5">
    <source>
        <dbReference type="SMART" id="SM01006"/>
    </source>
</evidence>
<protein>
    <recommendedName>
        <fullName evidence="3">Lysine N-acyltransferase MbtK</fullName>
    </recommendedName>
    <alternativeName>
        <fullName evidence="4">Mycobactin synthase protein K</fullName>
    </alternativeName>
</protein>
<keyword evidence="6" id="KW-0012">Acyltransferase</keyword>
<dbReference type="InterPro" id="IPR016181">
    <property type="entry name" value="Acyl_CoA_acyltransferase"/>
</dbReference>
<comment type="caution">
    <text evidence="6">The sequence shown here is derived from an EMBL/GenBank/DDBJ whole genome shotgun (WGS) entry which is preliminary data.</text>
</comment>
<evidence type="ECO:0000256" key="3">
    <source>
        <dbReference type="ARBA" id="ARBA00020586"/>
    </source>
</evidence>
<evidence type="ECO:0000313" key="6">
    <source>
        <dbReference type="EMBL" id="MFC4337729.1"/>
    </source>
</evidence>
<evidence type="ECO:0000256" key="4">
    <source>
        <dbReference type="ARBA" id="ARBA00031122"/>
    </source>
</evidence>
<dbReference type="GO" id="GO:0016746">
    <property type="term" value="F:acyltransferase activity"/>
    <property type="evidence" value="ECO:0007669"/>
    <property type="project" value="UniProtKB-KW"/>
</dbReference>
<evidence type="ECO:0000256" key="1">
    <source>
        <dbReference type="ARBA" id="ARBA00003818"/>
    </source>
</evidence>
<dbReference type="Pfam" id="PF13523">
    <property type="entry name" value="Acetyltransf_8"/>
    <property type="match status" value="1"/>
</dbReference>
<reference evidence="7" key="1">
    <citation type="journal article" date="2019" name="Int. J. Syst. Evol. Microbiol.">
        <title>The Global Catalogue of Microorganisms (GCM) 10K type strain sequencing project: providing services to taxonomists for standard genome sequencing and annotation.</title>
        <authorList>
            <consortium name="The Broad Institute Genomics Platform"/>
            <consortium name="The Broad Institute Genome Sequencing Center for Infectious Disease"/>
            <person name="Wu L."/>
            <person name="Ma J."/>
        </authorList>
    </citation>
    <scope>NUCLEOTIDE SEQUENCE [LARGE SCALE GENOMIC DNA]</scope>
    <source>
        <strain evidence="7">IBRC-M 10908</strain>
    </source>
</reference>
<dbReference type="RefSeq" id="WP_380625004.1">
    <property type="nucleotide sequence ID" value="NZ_JBHSDK010000058.1"/>
</dbReference>
<keyword evidence="7" id="KW-1185">Reference proteome</keyword>
<dbReference type="SUPFAM" id="SSF55729">
    <property type="entry name" value="Acyl-CoA N-acyltransferases (Nat)"/>
    <property type="match status" value="1"/>
</dbReference>